<keyword evidence="5" id="KW-1185">Reference proteome</keyword>
<feature type="DNA-binding region" description="H-T-H motif" evidence="2">
    <location>
        <begin position="22"/>
        <end position="41"/>
    </location>
</feature>
<dbReference type="Proteomes" id="UP000092495">
    <property type="component" value="Chromosome"/>
</dbReference>
<name>A0A1C7EMH6_9BACL</name>
<dbReference type="InterPro" id="IPR041490">
    <property type="entry name" value="KstR2_TetR_C"/>
</dbReference>
<proteinExistence type="predicted"/>
<dbReference type="STRING" id="414778.BCM40_14350"/>
<dbReference type="Gene3D" id="1.10.357.10">
    <property type="entry name" value="Tetracycline Repressor, domain 2"/>
    <property type="match status" value="1"/>
</dbReference>
<feature type="domain" description="HTH tetR-type" evidence="3">
    <location>
        <begin position="1"/>
        <end position="59"/>
    </location>
</feature>
<evidence type="ECO:0000256" key="1">
    <source>
        <dbReference type="ARBA" id="ARBA00023125"/>
    </source>
</evidence>
<gene>
    <name evidence="4" type="ORF">BCM40_14350</name>
</gene>
<dbReference type="EMBL" id="CP016543">
    <property type="protein sequence ID" value="ANU24896.1"/>
    <property type="molecule type" value="Genomic_DNA"/>
</dbReference>
<dbReference type="InterPro" id="IPR050624">
    <property type="entry name" value="HTH-type_Tx_Regulator"/>
</dbReference>
<dbReference type="KEGG" id="pdg:BCM40_14350"/>
<dbReference type="Pfam" id="PF00440">
    <property type="entry name" value="TetR_N"/>
    <property type="match status" value="1"/>
</dbReference>
<dbReference type="Pfam" id="PF17932">
    <property type="entry name" value="TetR_C_24"/>
    <property type="match status" value="1"/>
</dbReference>
<evidence type="ECO:0000313" key="5">
    <source>
        <dbReference type="Proteomes" id="UP000092495"/>
    </source>
</evidence>
<dbReference type="InterPro" id="IPR009057">
    <property type="entry name" value="Homeodomain-like_sf"/>
</dbReference>
<organism evidence="4 5">
    <name type="scientific">Planococcus donghaensis</name>
    <dbReference type="NCBI Taxonomy" id="414778"/>
    <lineage>
        <taxon>Bacteria</taxon>
        <taxon>Bacillati</taxon>
        <taxon>Bacillota</taxon>
        <taxon>Bacilli</taxon>
        <taxon>Bacillales</taxon>
        <taxon>Caryophanaceae</taxon>
        <taxon>Planococcus</taxon>
    </lineage>
</organism>
<dbReference type="AlphaFoldDB" id="A0A1C7EMH6"/>
<dbReference type="SUPFAM" id="SSF48498">
    <property type="entry name" value="Tetracyclin repressor-like, C-terminal domain"/>
    <property type="match status" value="1"/>
</dbReference>
<dbReference type="PROSITE" id="PS50977">
    <property type="entry name" value="HTH_TETR_2"/>
    <property type="match status" value="1"/>
</dbReference>
<dbReference type="Gene3D" id="1.10.10.60">
    <property type="entry name" value="Homeodomain-like"/>
    <property type="match status" value="1"/>
</dbReference>
<dbReference type="SUPFAM" id="SSF46689">
    <property type="entry name" value="Homeodomain-like"/>
    <property type="match status" value="1"/>
</dbReference>
<keyword evidence="1 2" id="KW-0238">DNA-binding</keyword>
<dbReference type="OrthoDB" id="9814200at2"/>
<dbReference type="PANTHER" id="PTHR43479:SF11">
    <property type="entry name" value="ACREF_ENVCD OPERON REPRESSOR-RELATED"/>
    <property type="match status" value="1"/>
</dbReference>
<evidence type="ECO:0000256" key="2">
    <source>
        <dbReference type="PROSITE-ProRule" id="PRU00335"/>
    </source>
</evidence>
<evidence type="ECO:0000259" key="3">
    <source>
        <dbReference type="PROSITE" id="PS50977"/>
    </source>
</evidence>
<dbReference type="PANTHER" id="PTHR43479">
    <property type="entry name" value="ACREF/ENVCD OPERON REPRESSOR-RELATED"/>
    <property type="match status" value="1"/>
</dbReference>
<reference evidence="4" key="1">
    <citation type="submission" date="2016-10" db="EMBL/GenBank/DDBJ databases">
        <authorList>
            <person name="See-Too W.S."/>
        </authorList>
    </citation>
    <scope>NUCLEOTIDE SEQUENCE</scope>
    <source>
        <strain evidence="4">DSM 22276</strain>
    </source>
</reference>
<dbReference type="GO" id="GO:0003677">
    <property type="term" value="F:DNA binding"/>
    <property type="evidence" value="ECO:0007669"/>
    <property type="project" value="UniProtKB-UniRule"/>
</dbReference>
<dbReference type="InterPro" id="IPR001647">
    <property type="entry name" value="HTH_TetR"/>
</dbReference>
<accession>A0A1C7EMH6</accession>
<dbReference type="InterPro" id="IPR036271">
    <property type="entry name" value="Tet_transcr_reg_TetR-rel_C_sf"/>
</dbReference>
<protein>
    <submittedName>
        <fullName evidence="4">TetR family transcriptional regulator</fullName>
    </submittedName>
</protein>
<dbReference type="PRINTS" id="PR00455">
    <property type="entry name" value="HTHTETR"/>
</dbReference>
<sequence>MKNKIKQTSILLFEKKGFTETSIQDIVGELGVTKGTFYYYFSSKEQLLMDIHISYIDELLERQKAIRQEHHSNRTKLERLIALLIADIANHGPSGKVFFREMRHLDRDNAVKVKKKREHFRKNLEEIISEGIAKNEFRSGLEPEMVAFAILGVTNWSYQWFNPLGKISADQLARIYSDLILHGIA</sequence>
<dbReference type="RefSeq" id="WP_065527766.1">
    <property type="nucleotide sequence ID" value="NZ_CP016543.2"/>
</dbReference>
<dbReference type="PROSITE" id="PS01081">
    <property type="entry name" value="HTH_TETR_1"/>
    <property type="match status" value="1"/>
</dbReference>
<evidence type="ECO:0000313" key="4">
    <source>
        <dbReference type="EMBL" id="ANU24896.1"/>
    </source>
</evidence>
<dbReference type="InterPro" id="IPR023772">
    <property type="entry name" value="DNA-bd_HTH_TetR-type_CS"/>
</dbReference>